<protein>
    <recommendedName>
        <fullName evidence="2">P-type Zn(2+) transporter</fullName>
        <ecNumber evidence="2">7.2.2.12</ecNumber>
    </recommendedName>
</protein>
<proteinExistence type="inferred from homology"/>
<dbReference type="OrthoDB" id="9814270at2"/>
<keyword evidence="4" id="KW-0812">Transmembrane</keyword>
<keyword evidence="4" id="KW-1133">Transmembrane helix</keyword>
<evidence type="ECO:0000313" key="7">
    <source>
        <dbReference type="Proteomes" id="UP000199397"/>
    </source>
</evidence>
<dbReference type="Gene3D" id="2.70.150.10">
    <property type="entry name" value="Calcium-transporting ATPase, cytoplasmic transduction domain A"/>
    <property type="match status" value="1"/>
</dbReference>
<dbReference type="GO" id="GO:0016887">
    <property type="term" value="F:ATP hydrolysis activity"/>
    <property type="evidence" value="ECO:0007669"/>
    <property type="project" value="InterPro"/>
</dbReference>
<evidence type="ECO:0000256" key="1">
    <source>
        <dbReference type="ARBA" id="ARBA00006024"/>
    </source>
</evidence>
<feature type="transmembrane region" description="Helical" evidence="4">
    <location>
        <begin position="104"/>
        <end position="122"/>
    </location>
</feature>
<dbReference type="Pfam" id="PF00122">
    <property type="entry name" value="E1-E2_ATPase"/>
    <property type="match status" value="1"/>
</dbReference>
<evidence type="ECO:0000256" key="3">
    <source>
        <dbReference type="ARBA" id="ARBA00047308"/>
    </source>
</evidence>
<dbReference type="NCBIfam" id="TIGR01494">
    <property type="entry name" value="ATPase_P-type"/>
    <property type="match status" value="1"/>
</dbReference>
<comment type="catalytic activity">
    <reaction evidence="3">
        <text>Zn(2+)(in) + ATP + H2O = Zn(2+)(out) + ADP + phosphate + H(+)</text>
        <dbReference type="Rhea" id="RHEA:20621"/>
        <dbReference type="ChEBI" id="CHEBI:15377"/>
        <dbReference type="ChEBI" id="CHEBI:15378"/>
        <dbReference type="ChEBI" id="CHEBI:29105"/>
        <dbReference type="ChEBI" id="CHEBI:30616"/>
        <dbReference type="ChEBI" id="CHEBI:43474"/>
        <dbReference type="ChEBI" id="CHEBI:456216"/>
        <dbReference type="EC" id="7.2.2.12"/>
    </reaction>
</comment>
<evidence type="ECO:0000313" key="6">
    <source>
        <dbReference type="EMBL" id="SEB12851.1"/>
    </source>
</evidence>
<dbReference type="Gene3D" id="3.40.50.1000">
    <property type="entry name" value="HAD superfamily/HAD-like"/>
    <property type="match status" value="1"/>
</dbReference>
<accession>A0A1H4GU41</accession>
<dbReference type="InterPro" id="IPR001757">
    <property type="entry name" value="P_typ_ATPase"/>
</dbReference>
<dbReference type="Proteomes" id="UP000199397">
    <property type="component" value="Unassembled WGS sequence"/>
</dbReference>
<name>A0A1H4GU41_9GAMM</name>
<dbReference type="SUPFAM" id="SSF56784">
    <property type="entry name" value="HAD-like"/>
    <property type="match status" value="1"/>
</dbReference>
<dbReference type="GO" id="GO:0005524">
    <property type="term" value="F:ATP binding"/>
    <property type="evidence" value="ECO:0007669"/>
    <property type="project" value="InterPro"/>
</dbReference>
<organism evidence="6 7">
    <name type="scientific">Thiothrix caldifontis</name>
    <dbReference type="NCBI Taxonomy" id="525918"/>
    <lineage>
        <taxon>Bacteria</taxon>
        <taxon>Pseudomonadati</taxon>
        <taxon>Pseudomonadota</taxon>
        <taxon>Gammaproteobacteria</taxon>
        <taxon>Thiotrichales</taxon>
        <taxon>Thiotrichaceae</taxon>
        <taxon>Thiothrix</taxon>
    </lineage>
</organism>
<dbReference type="EC" id="7.2.2.12" evidence="2"/>
<gene>
    <name evidence="6" type="ORF">SAMN05660964_03694</name>
</gene>
<dbReference type="SUPFAM" id="SSF81653">
    <property type="entry name" value="Calcium ATPase, transduction domain A"/>
    <property type="match status" value="1"/>
</dbReference>
<dbReference type="GO" id="GO:0016020">
    <property type="term" value="C:membrane"/>
    <property type="evidence" value="ECO:0007669"/>
    <property type="project" value="InterPro"/>
</dbReference>
<dbReference type="GO" id="GO:0016463">
    <property type="term" value="F:P-type zinc transporter activity"/>
    <property type="evidence" value="ECO:0007669"/>
    <property type="project" value="UniProtKB-EC"/>
</dbReference>
<feature type="transmembrane region" description="Helical" evidence="4">
    <location>
        <begin position="128"/>
        <end position="147"/>
    </location>
</feature>
<evidence type="ECO:0000256" key="2">
    <source>
        <dbReference type="ARBA" id="ARBA00039097"/>
    </source>
</evidence>
<dbReference type="InterPro" id="IPR051014">
    <property type="entry name" value="Cation_Transport_ATPase_IB"/>
</dbReference>
<keyword evidence="4" id="KW-0472">Membrane</keyword>
<dbReference type="PANTHER" id="PTHR48085:SF5">
    <property type="entry name" value="CADMIUM_ZINC-TRANSPORTING ATPASE HMA4-RELATED"/>
    <property type="match status" value="1"/>
</dbReference>
<dbReference type="STRING" id="525918.SAMN05660964_03694"/>
<dbReference type="Pfam" id="PF00702">
    <property type="entry name" value="Hydrolase"/>
    <property type="match status" value="1"/>
</dbReference>
<feature type="transmembrane region" description="Helical" evidence="4">
    <location>
        <begin position="283"/>
        <end position="309"/>
    </location>
</feature>
<dbReference type="InterPro" id="IPR059000">
    <property type="entry name" value="ATPase_P-type_domA"/>
</dbReference>
<feature type="domain" description="P-type ATPase A" evidence="5">
    <location>
        <begin position="164"/>
        <end position="259"/>
    </location>
</feature>
<keyword evidence="7" id="KW-1185">Reference proteome</keyword>
<comment type="similarity">
    <text evidence="1">Belongs to the cation transport ATPase (P-type) (TC 3.A.3) family. Type IB subfamily.</text>
</comment>
<reference evidence="6 7" key="1">
    <citation type="submission" date="2016-10" db="EMBL/GenBank/DDBJ databases">
        <authorList>
            <person name="de Groot N.N."/>
        </authorList>
    </citation>
    <scope>NUCLEOTIDE SEQUENCE [LARGE SCALE GENOMIC DNA]</scope>
    <source>
        <strain evidence="6 7">DSM 21228</strain>
    </source>
</reference>
<dbReference type="InterPro" id="IPR008250">
    <property type="entry name" value="ATPase_P-typ_transduc_dom_A_sf"/>
</dbReference>
<dbReference type="PANTHER" id="PTHR48085">
    <property type="entry name" value="CADMIUM/ZINC-TRANSPORTING ATPASE HMA2-RELATED"/>
    <property type="match status" value="1"/>
</dbReference>
<sequence length="565" mass="61619">MILELAAVGGASYVVRRVRRPRLIDRLVPNHRRDWATLKKQTEIMSEEEREARQYFLQTSVMMGSAVVSMVVFPASLYLLIPGIAYTTYPLLRDAWRDLREEHRLTVVGVDVILSALTLMYSVINPQVLALTTFSNWLYSFFLKVIATSKSNAKNQLAHLAVVEPEQIWVLQDGVEIAIAFAELKVGDVLVLEAGQTVPVDGVVCATEVLVVQSLLTGETEPVTKHVGDTVFAGSVLHAGRLQLQVEKMGSATALAELRHVFDNSALYAADVELRGKALADRFALPGVALSVLAYPVGGLNAVLAVMMMSPCYNMRLFGLLTVMEFLQAAAQEGILIKDGRVLEQVDKIDTVILDLASLLVLDESGEVTLRAGTLEGVNALRTQGLTLWLVAAETVEVAEQWATHLGITHVVSNAMPNDKTALVQRLAENGFVAYVGDGIRDAVPMKLAQVAISLNGVSTLTQDTARVILLDQNPQHLHNLFSLSQRFEASMQRSLWLTTAPNAASIGGTFLNVVGYATSIGIFYSAMGVGLLNVFWPQLRRRYAALTAANKPKMINTSVTRITP</sequence>
<dbReference type="EMBL" id="FNQP01000041">
    <property type="protein sequence ID" value="SEB12851.1"/>
    <property type="molecule type" value="Genomic_DNA"/>
</dbReference>
<dbReference type="AlphaFoldDB" id="A0A1H4GU41"/>
<feature type="transmembrane region" description="Helical" evidence="4">
    <location>
        <begin position="66"/>
        <end position="92"/>
    </location>
</feature>
<dbReference type="InterPro" id="IPR023214">
    <property type="entry name" value="HAD_sf"/>
</dbReference>
<evidence type="ECO:0000256" key="4">
    <source>
        <dbReference type="SAM" id="Phobius"/>
    </source>
</evidence>
<evidence type="ECO:0000259" key="5">
    <source>
        <dbReference type="Pfam" id="PF00122"/>
    </source>
</evidence>
<dbReference type="RefSeq" id="WP_093071023.1">
    <property type="nucleotide sequence ID" value="NZ_FNQP01000041.1"/>
</dbReference>
<feature type="transmembrane region" description="Helical" evidence="4">
    <location>
        <begin position="514"/>
        <end position="537"/>
    </location>
</feature>
<dbReference type="InterPro" id="IPR036412">
    <property type="entry name" value="HAD-like_sf"/>
</dbReference>